<feature type="transmembrane region" description="Helical" evidence="1">
    <location>
        <begin position="52"/>
        <end position="74"/>
    </location>
</feature>
<feature type="transmembrane region" description="Helical" evidence="1">
    <location>
        <begin position="196"/>
        <end position="217"/>
    </location>
</feature>
<feature type="transmembrane region" description="Helical" evidence="1">
    <location>
        <begin position="21"/>
        <end position="40"/>
    </location>
</feature>
<feature type="transmembrane region" description="Helical" evidence="1">
    <location>
        <begin position="86"/>
        <end position="109"/>
    </location>
</feature>
<dbReference type="EMBL" id="CP131061">
    <property type="protein sequence ID" value="WNY26454.1"/>
    <property type="molecule type" value="Genomic_DNA"/>
</dbReference>
<name>A0AA96V4J1_9EURY</name>
<keyword evidence="1" id="KW-0472">Membrane</keyword>
<keyword evidence="1" id="KW-0812">Transmembrane</keyword>
<feature type="transmembrane region" description="Helical" evidence="1">
    <location>
        <begin position="115"/>
        <end position="138"/>
    </location>
</feature>
<feature type="transmembrane region" description="Helical" evidence="1">
    <location>
        <begin position="277"/>
        <end position="297"/>
    </location>
</feature>
<organism evidence="2 3">
    <name type="scientific">Methanolapillus ohkumae</name>
    <dbReference type="NCBI Taxonomy" id="3028298"/>
    <lineage>
        <taxon>Archaea</taxon>
        <taxon>Methanobacteriati</taxon>
        <taxon>Methanobacteriota</taxon>
        <taxon>Stenosarchaea group</taxon>
        <taxon>Methanomicrobia</taxon>
        <taxon>Methanosarcinales</taxon>
        <taxon>Methanosarcinaceae</taxon>
        <taxon>Methanolapillus</taxon>
    </lineage>
</organism>
<dbReference type="Proteomes" id="UP001304970">
    <property type="component" value="Chromosome"/>
</dbReference>
<evidence type="ECO:0000313" key="2">
    <source>
        <dbReference type="EMBL" id="WNY26454.1"/>
    </source>
</evidence>
<feature type="transmembrane region" description="Helical" evidence="1">
    <location>
        <begin position="164"/>
        <end position="184"/>
    </location>
</feature>
<dbReference type="AlphaFoldDB" id="A0AA96V4J1"/>
<keyword evidence="1" id="KW-1133">Transmembrane helix</keyword>
<accession>A0AA96V4J1</accession>
<protein>
    <submittedName>
        <fullName evidence="2">Uncharacterized protein</fullName>
    </submittedName>
</protein>
<feature type="transmembrane region" description="Helical" evidence="1">
    <location>
        <begin position="229"/>
        <end position="249"/>
    </location>
</feature>
<reference evidence="2 3" key="1">
    <citation type="submission" date="2023-07" db="EMBL/GenBank/DDBJ databases">
        <title>Closed genome sequence of Methanosarcinaceae archaeon Am2.</title>
        <authorList>
            <person name="Poehlein A."/>
            <person name="Protasov E."/>
            <person name="Platt K."/>
            <person name="Reeh H."/>
            <person name="Daniel R."/>
            <person name="Brune A."/>
        </authorList>
    </citation>
    <scope>NUCLEOTIDE SEQUENCE [LARGE SCALE GENOMIC DNA]</scope>
    <source>
        <strain evidence="2 3">Am2</strain>
    </source>
</reference>
<sequence>MMTIYAQLTESVKNMSHETSVSLWDCAIFCTLPILLFVYLKGVAETSLSDVFHFILLFSVPYLFIFLLAGAFYFAFRIEFNYRPNVLFHGVMFFTYLDFFVSGIIFGLYLDNAPLGLMVNLLISFFFMFLYFTAINFLNVMDEISGLRTHKSYTDRIVHSRKKLFAVNISFFILISLFLLISYLAVQLNQFNWDDIFELSVTATAVTLFLYLSYRFFFKTWTLTSRNIAYWPVSGFLLILNFLVLLNFYEPFGIHEFLPSVDTVIRFLVPDFIMTTWLSFLILCLTDVIFMMFWIWLSSKIYSFLKKTVSLKESLFFQNNGENKDVRK</sequence>
<proteinExistence type="predicted"/>
<evidence type="ECO:0000313" key="3">
    <source>
        <dbReference type="Proteomes" id="UP001304970"/>
    </source>
</evidence>
<keyword evidence="3" id="KW-1185">Reference proteome</keyword>
<dbReference type="RefSeq" id="WP_338097986.1">
    <property type="nucleotide sequence ID" value="NZ_CP131061.1"/>
</dbReference>
<dbReference type="GeneID" id="89227618"/>
<evidence type="ECO:0000256" key="1">
    <source>
        <dbReference type="SAM" id="Phobius"/>
    </source>
</evidence>
<gene>
    <name evidence="2" type="ORF">MsAm2_02160</name>
</gene>